<dbReference type="Gene3D" id="3.40.190.10">
    <property type="entry name" value="Periplasmic binding protein-like II"/>
    <property type="match status" value="2"/>
</dbReference>
<evidence type="ECO:0000313" key="6">
    <source>
        <dbReference type="EMBL" id="QHC01339.1"/>
    </source>
</evidence>
<dbReference type="PROSITE" id="PS50931">
    <property type="entry name" value="HTH_LYSR"/>
    <property type="match status" value="1"/>
</dbReference>
<dbReference type="InterPro" id="IPR000847">
    <property type="entry name" value="LysR_HTH_N"/>
</dbReference>
<feature type="domain" description="HTH lysR-type" evidence="5">
    <location>
        <begin position="2"/>
        <end position="59"/>
    </location>
</feature>
<keyword evidence="4" id="KW-0804">Transcription</keyword>
<evidence type="ECO:0000313" key="7">
    <source>
        <dbReference type="Proteomes" id="UP000463857"/>
    </source>
</evidence>
<dbReference type="InParanoid" id="A0A7L4YRC9"/>
<dbReference type="Pfam" id="PF00126">
    <property type="entry name" value="HTH_1"/>
    <property type="match status" value="1"/>
</dbReference>
<dbReference type="InterPro" id="IPR036388">
    <property type="entry name" value="WH-like_DNA-bd_sf"/>
</dbReference>
<keyword evidence="7" id="KW-1185">Reference proteome</keyword>
<dbReference type="Gene3D" id="1.10.10.10">
    <property type="entry name" value="Winged helix-like DNA-binding domain superfamily/Winged helix DNA-binding domain"/>
    <property type="match status" value="1"/>
</dbReference>
<dbReference type="PANTHER" id="PTHR30346:SF29">
    <property type="entry name" value="LYSR SUBSTRATE-BINDING"/>
    <property type="match status" value="1"/>
</dbReference>
<evidence type="ECO:0000256" key="4">
    <source>
        <dbReference type="ARBA" id="ARBA00023163"/>
    </source>
</evidence>
<dbReference type="SUPFAM" id="SSF53850">
    <property type="entry name" value="Periplasmic binding protein-like II"/>
    <property type="match status" value="1"/>
</dbReference>
<dbReference type="Proteomes" id="UP000463857">
    <property type="component" value="Chromosome"/>
</dbReference>
<dbReference type="PANTHER" id="PTHR30346">
    <property type="entry name" value="TRANSCRIPTIONAL DUAL REGULATOR HCAR-RELATED"/>
    <property type="match status" value="1"/>
</dbReference>
<organism evidence="6 7">
    <name type="scientific">Epidermidibacterium keratini</name>
    <dbReference type="NCBI Taxonomy" id="1891644"/>
    <lineage>
        <taxon>Bacteria</taxon>
        <taxon>Bacillati</taxon>
        <taxon>Actinomycetota</taxon>
        <taxon>Actinomycetes</taxon>
        <taxon>Sporichthyales</taxon>
        <taxon>Sporichthyaceae</taxon>
        <taxon>Epidermidibacterium</taxon>
    </lineage>
</organism>
<dbReference type="GO" id="GO:0003677">
    <property type="term" value="F:DNA binding"/>
    <property type="evidence" value="ECO:0007669"/>
    <property type="project" value="UniProtKB-KW"/>
</dbReference>
<reference evidence="6 7" key="1">
    <citation type="journal article" date="2018" name="Int. J. Syst. Evol. Microbiol.">
        <title>Epidermidibacterium keratini gen. nov., sp. nov., a member of the family Sporichthyaceae, isolated from keratin epidermis.</title>
        <authorList>
            <person name="Lee D.G."/>
            <person name="Trujillo M.E."/>
            <person name="Kang S."/>
            <person name="Nam J.J."/>
            <person name="Kim Y.J."/>
        </authorList>
    </citation>
    <scope>NUCLEOTIDE SEQUENCE [LARGE SCALE GENOMIC DNA]</scope>
    <source>
        <strain evidence="6 7">EPI-7</strain>
    </source>
</reference>
<gene>
    <name evidence="6" type="ORF">EK0264_14305</name>
</gene>
<dbReference type="InterPro" id="IPR036390">
    <property type="entry name" value="WH_DNA-bd_sf"/>
</dbReference>
<proteinExistence type="inferred from homology"/>
<dbReference type="GO" id="GO:0003700">
    <property type="term" value="F:DNA-binding transcription factor activity"/>
    <property type="evidence" value="ECO:0007669"/>
    <property type="project" value="InterPro"/>
</dbReference>
<keyword evidence="3" id="KW-0238">DNA-binding</keyword>
<dbReference type="EMBL" id="CP047156">
    <property type="protein sequence ID" value="QHC01339.1"/>
    <property type="molecule type" value="Genomic_DNA"/>
</dbReference>
<dbReference type="SUPFAM" id="SSF46785">
    <property type="entry name" value="Winged helix' DNA-binding domain"/>
    <property type="match status" value="1"/>
</dbReference>
<accession>A0A7L4YRC9</accession>
<dbReference type="AlphaFoldDB" id="A0A7L4YRC9"/>
<evidence type="ECO:0000256" key="1">
    <source>
        <dbReference type="ARBA" id="ARBA00009437"/>
    </source>
</evidence>
<evidence type="ECO:0000256" key="2">
    <source>
        <dbReference type="ARBA" id="ARBA00023015"/>
    </source>
</evidence>
<dbReference type="InterPro" id="IPR005119">
    <property type="entry name" value="LysR_subst-bd"/>
</dbReference>
<protein>
    <submittedName>
        <fullName evidence="6">LysR family transcriptional regulator</fullName>
    </submittedName>
</protein>
<keyword evidence="2" id="KW-0805">Transcription regulation</keyword>
<dbReference type="OrthoDB" id="3505530at2"/>
<comment type="similarity">
    <text evidence="1">Belongs to the LysR transcriptional regulatory family.</text>
</comment>
<evidence type="ECO:0000256" key="3">
    <source>
        <dbReference type="ARBA" id="ARBA00023125"/>
    </source>
</evidence>
<sequence length="301" mass="32116">MLSWERLRVLDAVAQHGSIGAAAAALHVTAPAVSQHLRKLSRESGVALLEPDGRGVRLSAAGRVLAEHARVASDAIAHAERDLAELSGEAMGPLRVGAVGSALRGLSQRALGHLRDHHPKVSPQVSDGEGIDMLPALRAGELDLAIVESWSTRPIRLPSLVETQVVGEEPVYVAVAADHRAASWDQARLHDLSDETWASCATGTDAYEALVQTMRDHGLEPRIAHRIGDYTSQLVIVAGGHAISLVPELARHQAPEGVVFVRCDSRIRRQIVAAYVRGHATPTVRAGIEAWQYAAGSLSAR</sequence>
<dbReference type="KEGG" id="eke:EK0264_14305"/>
<dbReference type="Pfam" id="PF03466">
    <property type="entry name" value="LysR_substrate"/>
    <property type="match status" value="1"/>
</dbReference>
<dbReference type="RefSeq" id="WP_159546476.1">
    <property type="nucleotide sequence ID" value="NZ_CP047156.1"/>
</dbReference>
<dbReference type="GO" id="GO:0032993">
    <property type="term" value="C:protein-DNA complex"/>
    <property type="evidence" value="ECO:0007669"/>
    <property type="project" value="TreeGrafter"/>
</dbReference>
<name>A0A7L4YRC9_9ACTN</name>
<evidence type="ECO:0000259" key="5">
    <source>
        <dbReference type="PROSITE" id="PS50931"/>
    </source>
</evidence>